<accession>A0A191ZHL1</accession>
<gene>
    <name evidence="1" type="ORF">A9404_08295</name>
</gene>
<dbReference type="RefSeq" id="WP_066100128.1">
    <property type="nucleotide sequence ID" value="NZ_CP016027.1"/>
</dbReference>
<organism evidence="1 2">
    <name type="scientific">Halothiobacillus diazotrophicus</name>
    <dbReference type="NCBI Taxonomy" id="1860122"/>
    <lineage>
        <taxon>Bacteria</taxon>
        <taxon>Pseudomonadati</taxon>
        <taxon>Pseudomonadota</taxon>
        <taxon>Gammaproteobacteria</taxon>
        <taxon>Chromatiales</taxon>
        <taxon>Halothiobacillaceae</taxon>
        <taxon>Halothiobacillus</taxon>
    </lineage>
</organism>
<name>A0A191ZHL1_9GAMM</name>
<protein>
    <submittedName>
        <fullName evidence="1">Uncharacterized protein</fullName>
    </submittedName>
</protein>
<sequence length="262" mass="29694">MSMVPSAYVGLWRRDELVDAQGVRDDTTEVYWLQSHGLYVDLRIPAGRPDFRLDWLVADCPPHHREWLSRQEGFAGVLDVQGDLCHWQRDLDLQPPGAFEDRGRIEFLDQVHMIETGTLVDYVERWRKTTPVNEQRVLAMRMKPSSRARAGVFVAVGNDFMYAIDWQGEIPLRGRDIEGSVSEQSRFRGCEIGYGHIWGSQPWIIERSSLPIVEGSRLLPPSVTIPAAGTDWSPPLGSVLRDTSAVWTILEHAYPTLLTAEG</sequence>
<reference evidence="1 2" key="1">
    <citation type="submission" date="2016-06" db="EMBL/GenBank/DDBJ databases">
        <title>Insight into the functional genes involving in sulfur oxidation in Pearl River water.</title>
        <authorList>
            <person name="Luo J."/>
            <person name="Tan X."/>
            <person name="Lin W."/>
        </authorList>
    </citation>
    <scope>NUCLEOTIDE SEQUENCE [LARGE SCALE GENOMIC DNA]</scope>
    <source>
        <strain evidence="1 2">LS2</strain>
    </source>
</reference>
<evidence type="ECO:0000313" key="2">
    <source>
        <dbReference type="Proteomes" id="UP000078596"/>
    </source>
</evidence>
<dbReference type="Proteomes" id="UP000078596">
    <property type="component" value="Chromosome"/>
</dbReference>
<keyword evidence="2" id="KW-1185">Reference proteome</keyword>
<dbReference type="OrthoDB" id="6992731at2"/>
<dbReference type="KEGG" id="haz:A9404_08295"/>
<evidence type="ECO:0000313" key="1">
    <source>
        <dbReference type="EMBL" id="ANJ67381.1"/>
    </source>
</evidence>
<dbReference type="EMBL" id="CP016027">
    <property type="protein sequence ID" value="ANJ67381.1"/>
    <property type="molecule type" value="Genomic_DNA"/>
</dbReference>
<proteinExistence type="predicted"/>
<dbReference type="AlphaFoldDB" id="A0A191ZHL1"/>
<dbReference type="STRING" id="1860122.A9404_08295"/>